<name>A0AAX3SKS8_9BURK</name>
<dbReference type="EMBL" id="CP120956">
    <property type="protein sequence ID" value="WFF80739.1"/>
    <property type="molecule type" value="Genomic_DNA"/>
</dbReference>
<proteinExistence type="predicted"/>
<protein>
    <submittedName>
        <fullName evidence="1">Uncharacterized protein</fullName>
    </submittedName>
</protein>
<dbReference type="Proteomes" id="UP001219066">
    <property type="component" value="Chromosome"/>
</dbReference>
<evidence type="ECO:0000313" key="1">
    <source>
        <dbReference type="EMBL" id="WFF80739.1"/>
    </source>
</evidence>
<dbReference type="AlphaFoldDB" id="A0AAX3SKS8"/>
<accession>A0AAX3SKS8</accession>
<gene>
    <name evidence="1" type="ORF">PYR84_28065</name>
</gene>
<evidence type="ECO:0000313" key="2">
    <source>
        <dbReference type="Proteomes" id="UP001219066"/>
    </source>
</evidence>
<reference evidence="1" key="1">
    <citation type="submission" date="2023-03" db="EMBL/GenBank/DDBJ databases">
        <title>Synergistic degradation of erythromycin by symbiotic bacteria Ery-6A and Ery-6B and application in simulated water remediation.</title>
        <authorList>
            <person name="Xu S."/>
        </authorList>
    </citation>
    <scope>NUCLEOTIDE SEQUENCE</scope>
    <source>
        <strain evidence="1">Ery-6A</strain>
    </source>
</reference>
<sequence>MSSNNNMIILVAVLITTASAIGLYVYLDTNSSEPINPQTGMLASEHRAPSSTAQGTASISMEELLEKKKQAVFSYSREGNFPDTRARLKNSFDDKTLTANEYYGELAHMLSISADAPASIIKEVLESGNKYGRDVLLGNLGSNLELPNSISAAERNAIFDMVNGAKPELGGGIHELGFSDVFRYEDWLKSLKAYAPDEAIFHKTLENLIQTRMADPREMLALQSAFRDEKFLNHIDPIARKRYLFYISGYIKDYPGNSVAQSINKARQDYLDEMKR</sequence>
<organism evidence="1 2">
    <name type="scientific">Delftia tsuruhatensis</name>
    <dbReference type="NCBI Taxonomy" id="180282"/>
    <lineage>
        <taxon>Bacteria</taxon>
        <taxon>Pseudomonadati</taxon>
        <taxon>Pseudomonadota</taxon>
        <taxon>Betaproteobacteria</taxon>
        <taxon>Burkholderiales</taxon>
        <taxon>Comamonadaceae</taxon>
        <taxon>Delftia</taxon>
    </lineage>
</organism>
<dbReference type="RefSeq" id="WP_277849074.1">
    <property type="nucleotide sequence ID" value="NZ_CP120956.1"/>
</dbReference>